<dbReference type="EMBL" id="CP018632">
    <property type="protein sequence ID" value="ASJ72938.1"/>
    <property type="molecule type" value="Genomic_DNA"/>
</dbReference>
<comment type="subcellular location">
    <subcellularLocation>
        <location evidence="1">Cell membrane</location>
        <topology evidence="1">Multi-pass membrane protein</topology>
    </subcellularLocation>
</comment>
<proteinExistence type="inferred from homology"/>
<keyword evidence="3" id="KW-1003">Cell membrane</keyword>
<dbReference type="InterPro" id="IPR050622">
    <property type="entry name" value="CPA3_antiporter_subunitB"/>
</dbReference>
<dbReference type="KEGG" id="gai:IMCC3135_14265"/>
<keyword evidence="4 7" id="KW-0812">Transmembrane</keyword>
<accession>A0A2Z2NT72</accession>
<dbReference type="AlphaFoldDB" id="A0A2Z2NT72"/>
<name>A0A2Z2NT72_9GAMM</name>
<gene>
    <name evidence="9" type="primary">mrpB</name>
    <name evidence="9" type="ORF">IMCC3135_14265</name>
</gene>
<evidence type="ECO:0000256" key="1">
    <source>
        <dbReference type="ARBA" id="ARBA00004651"/>
    </source>
</evidence>
<evidence type="ECO:0000256" key="3">
    <source>
        <dbReference type="ARBA" id="ARBA00022475"/>
    </source>
</evidence>
<sequence>MKLYPRQRHRVLQVVTKLVIPFVLMFGLYVQFHGDYGPGGGFQAGVIFASAFILHGLIFGLQRTRAVLSPTVLRFMMASGVLLYAGTGLVTMLFGGTLLDYDVLAHDPLHGQHWGIFAVELGVGITVTAVMVTLFYGFASKR</sequence>
<protein>
    <submittedName>
        <fullName evidence="9">Na(+)/H(+) antiporter subunit B</fullName>
    </submittedName>
</protein>
<reference evidence="9 10" key="1">
    <citation type="submission" date="2016-12" db="EMBL/GenBank/DDBJ databases">
        <authorList>
            <person name="Song W.-J."/>
            <person name="Kurnit D.M."/>
        </authorList>
    </citation>
    <scope>NUCLEOTIDE SEQUENCE [LARGE SCALE GENOMIC DNA]</scope>
    <source>
        <strain evidence="9 10">IMCC3135</strain>
    </source>
</reference>
<keyword evidence="6 7" id="KW-0472">Membrane</keyword>
<keyword evidence="5 7" id="KW-1133">Transmembrane helix</keyword>
<evidence type="ECO:0000259" key="8">
    <source>
        <dbReference type="Pfam" id="PF04039"/>
    </source>
</evidence>
<feature type="domain" description="Na+/H+ antiporter MnhB subunit-related protein" evidence="8">
    <location>
        <begin position="11"/>
        <end position="133"/>
    </location>
</feature>
<keyword evidence="10" id="KW-1185">Reference proteome</keyword>
<feature type="transmembrane region" description="Helical" evidence="7">
    <location>
        <begin position="42"/>
        <end position="61"/>
    </location>
</feature>
<feature type="transmembrane region" description="Helical" evidence="7">
    <location>
        <begin position="12"/>
        <end position="30"/>
    </location>
</feature>
<evidence type="ECO:0000256" key="7">
    <source>
        <dbReference type="SAM" id="Phobius"/>
    </source>
</evidence>
<dbReference type="NCBIfam" id="NF009162">
    <property type="entry name" value="PRK12508.1"/>
    <property type="match status" value="1"/>
</dbReference>
<dbReference type="RefSeq" id="WP_088918202.1">
    <property type="nucleotide sequence ID" value="NZ_CP018632.1"/>
</dbReference>
<organism evidence="9 10">
    <name type="scientific">Granulosicoccus antarcticus IMCC3135</name>
    <dbReference type="NCBI Taxonomy" id="1192854"/>
    <lineage>
        <taxon>Bacteria</taxon>
        <taxon>Pseudomonadati</taxon>
        <taxon>Pseudomonadota</taxon>
        <taxon>Gammaproteobacteria</taxon>
        <taxon>Chromatiales</taxon>
        <taxon>Granulosicoccaceae</taxon>
        <taxon>Granulosicoccus</taxon>
    </lineage>
</organism>
<evidence type="ECO:0000256" key="5">
    <source>
        <dbReference type="ARBA" id="ARBA00022989"/>
    </source>
</evidence>
<evidence type="ECO:0000256" key="2">
    <source>
        <dbReference type="ARBA" id="ARBA00009425"/>
    </source>
</evidence>
<dbReference type="InterPro" id="IPR007182">
    <property type="entry name" value="MnhB"/>
</dbReference>
<dbReference type="GO" id="GO:0005886">
    <property type="term" value="C:plasma membrane"/>
    <property type="evidence" value="ECO:0007669"/>
    <property type="project" value="UniProtKB-SubCell"/>
</dbReference>
<evidence type="ECO:0000256" key="4">
    <source>
        <dbReference type="ARBA" id="ARBA00022692"/>
    </source>
</evidence>
<comment type="similarity">
    <text evidence="2">Belongs to the CPA3 antiporters (TC 2.A.63) subunit B family.</text>
</comment>
<feature type="transmembrane region" description="Helical" evidence="7">
    <location>
        <begin position="114"/>
        <end position="139"/>
    </location>
</feature>
<dbReference type="PANTHER" id="PTHR33932:SF4">
    <property type="entry name" value="NA(+)_H(+) ANTIPORTER SUBUNIT B"/>
    <property type="match status" value="1"/>
</dbReference>
<feature type="transmembrane region" description="Helical" evidence="7">
    <location>
        <begin position="73"/>
        <end position="94"/>
    </location>
</feature>
<dbReference type="Pfam" id="PF04039">
    <property type="entry name" value="MnhB"/>
    <property type="match status" value="1"/>
</dbReference>
<evidence type="ECO:0000256" key="6">
    <source>
        <dbReference type="ARBA" id="ARBA00023136"/>
    </source>
</evidence>
<dbReference type="PANTHER" id="PTHR33932">
    <property type="entry name" value="NA(+)/H(+) ANTIPORTER SUBUNIT B"/>
    <property type="match status" value="1"/>
</dbReference>
<dbReference type="Proteomes" id="UP000250079">
    <property type="component" value="Chromosome"/>
</dbReference>
<evidence type="ECO:0000313" key="9">
    <source>
        <dbReference type="EMBL" id="ASJ72938.1"/>
    </source>
</evidence>
<evidence type="ECO:0000313" key="10">
    <source>
        <dbReference type="Proteomes" id="UP000250079"/>
    </source>
</evidence>
<dbReference type="OrthoDB" id="2085045at2"/>